<comment type="caution">
    <text evidence="8">The sequence shown here is derived from an EMBL/GenBank/DDBJ whole genome shotgun (WGS) entry which is preliminary data.</text>
</comment>
<keyword evidence="5" id="KW-0732">Signal</keyword>
<dbReference type="Proteomes" id="UP001371305">
    <property type="component" value="Unassembled WGS sequence"/>
</dbReference>
<sequence>MRKQTLVAVLIGLTTTANADPAFDIGRASRNTIDPSRFNYDIPPHSANYDDPLRPQFHFTPVQGHMADTTGLIFHEGTYHLFHMFDQWERRRYKHKQWGHATSRDLIHWQQVDPILDTVRDHKPGSGCGIVDFNNSSGLQQGDGKTLLVFYTDYESGTCVSFSRDAGKTWQYYEKNPVLPGADDKRDPLVIWHAPSRKWSMVRYEKKGMAFYQSDTLVDWTPTGRLEGFYECPDLFELPVEGSEGKRWVLVDGNGSYFVGQFDGRMFHPESDRQRVIYGDAYATQTWKFPDAAPVQVAWMPYPLNEITQTLNWHGQMTFPCTLALRRSGEGSIRLCREPVAALDGIRDSGREFTKRDFTVDSTGNPLKDIPMDVQEIDLNIGAVNADGFVLKIGAAQIKYLASERKLACEGVEAKVPGEGKGIHLRVLVDRPSIEIFAEDGQVTISRVLFQSLSSDRELSLAAAGAGTLDVRNLRVTPLKSIWPR</sequence>
<dbReference type="Gene3D" id="2.60.120.560">
    <property type="entry name" value="Exo-inulinase, domain 1"/>
    <property type="match status" value="1"/>
</dbReference>
<dbReference type="InterPro" id="IPR013189">
    <property type="entry name" value="Glyco_hydro_32_C"/>
</dbReference>
<evidence type="ECO:0000259" key="6">
    <source>
        <dbReference type="Pfam" id="PF00251"/>
    </source>
</evidence>
<gene>
    <name evidence="8" type="ORF">WKV53_04895</name>
</gene>
<evidence type="ECO:0000256" key="1">
    <source>
        <dbReference type="ARBA" id="ARBA00009902"/>
    </source>
</evidence>
<dbReference type="InterPro" id="IPR013320">
    <property type="entry name" value="ConA-like_dom_sf"/>
</dbReference>
<evidence type="ECO:0000256" key="5">
    <source>
        <dbReference type="SAM" id="SignalP"/>
    </source>
</evidence>
<feature type="domain" description="Glycosyl hydrolase family 32 C-terminal" evidence="7">
    <location>
        <begin position="413"/>
        <end position="476"/>
    </location>
</feature>
<keyword evidence="3 4" id="KW-0326">Glycosidase</keyword>
<accession>A0ABU9AT15</accession>
<dbReference type="PANTHER" id="PTHR42800">
    <property type="entry name" value="EXOINULINASE INUD (AFU_ORTHOLOGUE AFUA_5G00480)"/>
    <property type="match status" value="1"/>
</dbReference>
<evidence type="ECO:0000256" key="3">
    <source>
        <dbReference type="ARBA" id="ARBA00023295"/>
    </source>
</evidence>
<feature type="chain" id="PRO_5045569856" evidence="5">
    <location>
        <begin position="20"/>
        <end position="485"/>
    </location>
</feature>
<evidence type="ECO:0000256" key="2">
    <source>
        <dbReference type="ARBA" id="ARBA00022801"/>
    </source>
</evidence>
<dbReference type="SUPFAM" id="SSF75005">
    <property type="entry name" value="Arabinanase/levansucrase/invertase"/>
    <property type="match status" value="1"/>
</dbReference>
<name>A0ABU9AT15_9BACT</name>
<dbReference type="SMART" id="SM00640">
    <property type="entry name" value="Glyco_32"/>
    <property type="match status" value="1"/>
</dbReference>
<organism evidence="8 9">
    <name type="scientific">Luteolibacter soli</name>
    <dbReference type="NCBI Taxonomy" id="3135280"/>
    <lineage>
        <taxon>Bacteria</taxon>
        <taxon>Pseudomonadati</taxon>
        <taxon>Verrucomicrobiota</taxon>
        <taxon>Verrucomicrobiia</taxon>
        <taxon>Verrucomicrobiales</taxon>
        <taxon>Verrucomicrobiaceae</taxon>
        <taxon>Luteolibacter</taxon>
    </lineage>
</organism>
<dbReference type="PANTHER" id="PTHR42800:SF1">
    <property type="entry name" value="EXOINULINASE INUD (AFU_ORTHOLOGUE AFUA_5G00480)"/>
    <property type="match status" value="1"/>
</dbReference>
<proteinExistence type="inferred from homology"/>
<dbReference type="SUPFAM" id="SSF49899">
    <property type="entry name" value="Concanavalin A-like lectins/glucanases"/>
    <property type="match status" value="1"/>
</dbReference>
<dbReference type="InterPro" id="IPR001362">
    <property type="entry name" value="Glyco_hydro_32"/>
</dbReference>
<evidence type="ECO:0000313" key="9">
    <source>
        <dbReference type="Proteomes" id="UP001371305"/>
    </source>
</evidence>
<dbReference type="CDD" id="cd18622">
    <property type="entry name" value="GH32_Inu-like"/>
    <property type="match status" value="1"/>
</dbReference>
<evidence type="ECO:0000256" key="4">
    <source>
        <dbReference type="RuleBase" id="RU362110"/>
    </source>
</evidence>
<evidence type="ECO:0000313" key="8">
    <source>
        <dbReference type="EMBL" id="MEK7949815.1"/>
    </source>
</evidence>
<dbReference type="InterPro" id="IPR013148">
    <property type="entry name" value="Glyco_hydro_32_N"/>
</dbReference>
<feature type="domain" description="Glycosyl hydrolase family 32 N-terminal" evidence="6">
    <location>
        <begin position="58"/>
        <end position="328"/>
    </location>
</feature>
<keyword evidence="9" id="KW-1185">Reference proteome</keyword>
<dbReference type="Gene3D" id="2.115.10.20">
    <property type="entry name" value="Glycosyl hydrolase domain, family 43"/>
    <property type="match status" value="1"/>
</dbReference>
<keyword evidence="2 4" id="KW-0378">Hydrolase</keyword>
<dbReference type="GO" id="GO:0016787">
    <property type="term" value="F:hydrolase activity"/>
    <property type="evidence" value="ECO:0007669"/>
    <property type="project" value="UniProtKB-KW"/>
</dbReference>
<reference evidence="8 9" key="1">
    <citation type="submission" date="2024-04" db="EMBL/GenBank/DDBJ databases">
        <title>Luteolibacter sp. isolated from soil.</title>
        <authorList>
            <person name="An J."/>
        </authorList>
    </citation>
    <scope>NUCLEOTIDE SEQUENCE [LARGE SCALE GENOMIC DNA]</scope>
    <source>
        <strain evidence="8 9">Y139</strain>
    </source>
</reference>
<dbReference type="EMBL" id="JBBUKT010000001">
    <property type="protein sequence ID" value="MEK7949815.1"/>
    <property type="molecule type" value="Genomic_DNA"/>
</dbReference>
<protein>
    <submittedName>
        <fullName evidence="8">Glycoside hydrolase family 32 protein</fullName>
    </submittedName>
</protein>
<feature type="signal peptide" evidence="5">
    <location>
        <begin position="1"/>
        <end position="19"/>
    </location>
</feature>
<dbReference type="InterPro" id="IPR023296">
    <property type="entry name" value="Glyco_hydro_beta-prop_sf"/>
</dbReference>
<dbReference type="RefSeq" id="WP_341403231.1">
    <property type="nucleotide sequence ID" value="NZ_JBBUKT010000001.1"/>
</dbReference>
<dbReference type="Pfam" id="PF00251">
    <property type="entry name" value="Glyco_hydro_32N"/>
    <property type="match status" value="1"/>
</dbReference>
<comment type="similarity">
    <text evidence="1 4">Belongs to the glycosyl hydrolase 32 family.</text>
</comment>
<dbReference type="Pfam" id="PF08244">
    <property type="entry name" value="Glyco_hydro_32C"/>
    <property type="match status" value="1"/>
</dbReference>
<evidence type="ECO:0000259" key="7">
    <source>
        <dbReference type="Pfam" id="PF08244"/>
    </source>
</evidence>